<keyword evidence="15" id="KW-1185">Reference proteome</keyword>
<feature type="domain" description="RRM" evidence="13">
    <location>
        <begin position="265"/>
        <end position="335"/>
    </location>
</feature>
<dbReference type="EMBL" id="OU898278">
    <property type="protein sequence ID" value="CAG9831870.1"/>
    <property type="molecule type" value="Genomic_DNA"/>
</dbReference>
<keyword evidence="10" id="KW-0539">Nucleus</keyword>
<evidence type="ECO:0000256" key="2">
    <source>
        <dbReference type="ARBA" id="ARBA00010269"/>
    </source>
</evidence>
<dbReference type="OrthoDB" id="271910at2759"/>
<keyword evidence="5" id="KW-0507">mRNA processing</keyword>
<dbReference type="AlphaFoldDB" id="A0A9N9SYC5"/>
<accession>A0A9N9SYC5</accession>
<dbReference type="InterPro" id="IPR047190">
    <property type="entry name" value="RRM2_SRSF4/6"/>
</dbReference>
<keyword evidence="7 11" id="KW-0694">RNA-binding</keyword>
<dbReference type="GO" id="GO:0003729">
    <property type="term" value="F:mRNA binding"/>
    <property type="evidence" value="ECO:0007669"/>
    <property type="project" value="TreeGrafter"/>
</dbReference>
<dbReference type="PANTHER" id="PTHR23003">
    <property type="entry name" value="RNA RECOGNITION MOTIF RRM DOMAIN CONTAINING PROTEIN"/>
    <property type="match status" value="1"/>
</dbReference>
<evidence type="ECO:0000256" key="9">
    <source>
        <dbReference type="ARBA" id="ARBA00023235"/>
    </source>
</evidence>
<dbReference type="Pfam" id="PF01416">
    <property type="entry name" value="PseudoU_synth_1"/>
    <property type="match status" value="1"/>
</dbReference>
<dbReference type="FunFam" id="3.30.70.330:FF:000420">
    <property type="entry name" value="serine-arginine protein 55 isoform X1"/>
    <property type="match status" value="1"/>
</dbReference>
<dbReference type="PROSITE" id="PS50102">
    <property type="entry name" value="RRM"/>
    <property type="match status" value="2"/>
</dbReference>
<dbReference type="GO" id="GO:0016607">
    <property type="term" value="C:nuclear speck"/>
    <property type="evidence" value="ECO:0007669"/>
    <property type="project" value="UniProtKB-SubCell"/>
</dbReference>
<dbReference type="Gene3D" id="3.30.70.580">
    <property type="entry name" value="Pseudouridine synthase I, catalytic domain, N-terminal subdomain"/>
    <property type="match status" value="1"/>
</dbReference>
<dbReference type="Pfam" id="PF00076">
    <property type="entry name" value="RRM_1"/>
    <property type="match status" value="2"/>
</dbReference>
<dbReference type="PANTHER" id="PTHR23003:SF51">
    <property type="entry name" value="SERINE-ARGININE PROTEIN 55"/>
    <property type="match status" value="1"/>
</dbReference>
<feature type="compositionally biased region" description="Basic residues" evidence="12">
    <location>
        <begin position="460"/>
        <end position="489"/>
    </location>
</feature>
<dbReference type="GO" id="GO:0009982">
    <property type="term" value="F:pseudouridine synthase activity"/>
    <property type="evidence" value="ECO:0007669"/>
    <property type="project" value="InterPro"/>
</dbReference>
<feature type="region of interest" description="Disordered" evidence="12">
    <location>
        <begin position="440"/>
        <end position="579"/>
    </location>
</feature>
<dbReference type="CDD" id="cd12600">
    <property type="entry name" value="RRM2_SRSF4_like"/>
    <property type="match status" value="1"/>
</dbReference>
<comment type="similarity">
    <text evidence="2">Belongs to the splicing factor SR family.</text>
</comment>
<dbReference type="InterPro" id="IPR020094">
    <property type="entry name" value="TruA/RsuA/RluB/E/F_N"/>
</dbReference>
<keyword evidence="9" id="KW-0413">Isomerase</keyword>
<dbReference type="SUPFAM" id="SSF54928">
    <property type="entry name" value="RNA-binding domain, RBD"/>
    <property type="match status" value="1"/>
</dbReference>
<dbReference type="InterPro" id="IPR020095">
    <property type="entry name" value="PsdUridine_synth_TruA_C"/>
</dbReference>
<keyword evidence="6" id="KW-0677">Repeat</keyword>
<evidence type="ECO:0000256" key="11">
    <source>
        <dbReference type="PROSITE-ProRule" id="PRU00176"/>
    </source>
</evidence>
<reference evidence="14" key="1">
    <citation type="submission" date="2022-01" db="EMBL/GenBank/DDBJ databases">
        <authorList>
            <person name="King R."/>
        </authorList>
    </citation>
    <scope>NUCLEOTIDE SEQUENCE</scope>
</reference>
<evidence type="ECO:0000256" key="3">
    <source>
        <dbReference type="ARBA" id="ARBA00022491"/>
    </source>
</evidence>
<evidence type="ECO:0000256" key="12">
    <source>
        <dbReference type="SAM" id="MobiDB-lite"/>
    </source>
</evidence>
<dbReference type="SUPFAM" id="SSF55120">
    <property type="entry name" value="Pseudouridine synthase"/>
    <property type="match status" value="1"/>
</dbReference>
<keyword evidence="8" id="KW-0508">mRNA splicing</keyword>
<sequence>MTSFRYLLHIAYMGKPFRGSQRQIKALSPRPDDPLTVQGRLEMGLKRLNPTNDPIVQMSSRTDTGVNALNSICHVDLTRRNDIPYHPKSITLCLNKYFNKDEVPIRILKTYNVPQSFHCRQNALSRTYLYRIMIAPTENLHAAPNINYIPIEEWDRCLFYCTNTFDIERMKEGAKLLEGYHDFRSFMGKIQQRDYKLTRRVLEYIHINYTGRPGYSPYSWPDFANTSPNDYIFLDVYIKSKGFLYRQVRRTVAALIALAQEMVGSRVYVGGLPYGTSERDLERFFRGYGRMRDVLIKNGYGFVEFDDYRDADDAVYELNGKKLLGERVTVERARGTPRGRDQYASGGSSRSSRNDDRRSSNNDRYGPPTRTNYRLIVENLSSRISWQDLKDYMRQAGEVTYADAHKDHRNEGVVEFASYSDMKNAIEKLDDTELNGRKLRLVEDKKNNKSRRSASYSSRSRSRSRSRSARRSRSRSRSSRSKSKSRSRSRSQSAKDDREKSKSRSRSRSNSRKKSDRSRSNSRKKSVGSDHSRSRSHSRTPDKRSKSREASKERSRSRSRSRSESKERSKSRSRSRSPN</sequence>
<feature type="region of interest" description="Disordered" evidence="12">
    <location>
        <begin position="329"/>
        <end position="370"/>
    </location>
</feature>
<proteinExistence type="inferred from homology"/>
<evidence type="ECO:0000256" key="10">
    <source>
        <dbReference type="ARBA" id="ARBA00023242"/>
    </source>
</evidence>
<feature type="compositionally biased region" description="Basic and acidic residues" evidence="12">
    <location>
        <begin position="527"/>
        <end position="570"/>
    </location>
</feature>
<dbReference type="InterPro" id="IPR020097">
    <property type="entry name" value="PsdUridine_synth_TruA_a/b_dom"/>
</dbReference>
<dbReference type="InterPro" id="IPR050374">
    <property type="entry name" value="RRT5_SRSF_SR"/>
</dbReference>
<dbReference type="GO" id="GO:0001522">
    <property type="term" value="P:pseudouridine synthesis"/>
    <property type="evidence" value="ECO:0007669"/>
    <property type="project" value="InterPro"/>
</dbReference>
<evidence type="ECO:0000259" key="13">
    <source>
        <dbReference type="PROSITE" id="PS50102"/>
    </source>
</evidence>
<evidence type="ECO:0000256" key="6">
    <source>
        <dbReference type="ARBA" id="ARBA00022737"/>
    </source>
</evidence>
<feature type="compositionally biased region" description="Basic and acidic residues" evidence="12">
    <location>
        <begin position="493"/>
        <end position="502"/>
    </location>
</feature>
<evidence type="ECO:0000256" key="1">
    <source>
        <dbReference type="ARBA" id="ARBA00004324"/>
    </source>
</evidence>
<evidence type="ECO:0000256" key="4">
    <source>
        <dbReference type="ARBA" id="ARBA00022553"/>
    </source>
</evidence>
<dbReference type="Gene3D" id="3.30.70.660">
    <property type="entry name" value="Pseudouridine synthase I, catalytic domain, C-terminal subdomain"/>
    <property type="match status" value="1"/>
</dbReference>
<dbReference type="InterPro" id="IPR012677">
    <property type="entry name" value="Nucleotide-bd_a/b_plait_sf"/>
</dbReference>
<dbReference type="SMART" id="SM00360">
    <property type="entry name" value="RRM"/>
    <property type="match status" value="2"/>
</dbReference>
<dbReference type="Proteomes" id="UP001153709">
    <property type="component" value="Chromosome 3"/>
</dbReference>
<evidence type="ECO:0000256" key="5">
    <source>
        <dbReference type="ARBA" id="ARBA00022664"/>
    </source>
</evidence>
<feature type="domain" description="RRM" evidence="13">
    <location>
        <begin position="373"/>
        <end position="446"/>
    </location>
</feature>
<evidence type="ECO:0000313" key="14">
    <source>
        <dbReference type="EMBL" id="CAG9831870.1"/>
    </source>
</evidence>
<comment type="subcellular location">
    <subcellularLocation>
        <location evidence="1">Nucleus speckle</location>
    </subcellularLocation>
</comment>
<feature type="compositionally biased region" description="Basic residues" evidence="12">
    <location>
        <begin position="503"/>
        <end position="526"/>
    </location>
</feature>
<feature type="compositionally biased region" description="Basic and acidic residues" evidence="12">
    <location>
        <begin position="352"/>
        <end position="361"/>
    </location>
</feature>
<dbReference type="GO" id="GO:0005737">
    <property type="term" value="C:cytoplasm"/>
    <property type="evidence" value="ECO:0007669"/>
    <property type="project" value="TreeGrafter"/>
</dbReference>
<evidence type="ECO:0000256" key="8">
    <source>
        <dbReference type="ARBA" id="ARBA00023187"/>
    </source>
</evidence>
<keyword evidence="3" id="KW-0678">Repressor</keyword>
<dbReference type="FunFam" id="3.30.70.330:FF:000028">
    <property type="entry name" value="Putative serine/arginine-rich splicing factor 4"/>
    <property type="match status" value="1"/>
</dbReference>
<dbReference type="GO" id="GO:0008380">
    <property type="term" value="P:RNA splicing"/>
    <property type="evidence" value="ECO:0007669"/>
    <property type="project" value="UniProtKB-KW"/>
</dbReference>
<dbReference type="InterPro" id="IPR000504">
    <property type="entry name" value="RRM_dom"/>
</dbReference>
<evidence type="ECO:0000256" key="7">
    <source>
        <dbReference type="ARBA" id="ARBA00022884"/>
    </source>
</evidence>
<dbReference type="GO" id="GO:0006397">
    <property type="term" value="P:mRNA processing"/>
    <property type="evidence" value="ECO:0007669"/>
    <property type="project" value="UniProtKB-KW"/>
</dbReference>
<evidence type="ECO:0000313" key="15">
    <source>
        <dbReference type="Proteomes" id="UP001153709"/>
    </source>
</evidence>
<protein>
    <recommendedName>
        <fullName evidence="13">RRM domain-containing protein</fullName>
    </recommendedName>
</protein>
<dbReference type="InterPro" id="IPR035979">
    <property type="entry name" value="RBD_domain_sf"/>
</dbReference>
<dbReference type="InterPro" id="IPR020103">
    <property type="entry name" value="PsdUridine_synth_cat_dom_sf"/>
</dbReference>
<name>A0A9N9SYC5_DIABA</name>
<feature type="compositionally biased region" description="Basic and acidic residues" evidence="12">
    <location>
        <begin position="329"/>
        <end position="341"/>
    </location>
</feature>
<dbReference type="CDD" id="cd12337">
    <property type="entry name" value="RRM1_SRSF4_like"/>
    <property type="match status" value="1"/>
</dbReference>
<dbReference type="Gene3D" id="3.30.70.330">
    <property type="match status" value="2"/>
</dbReference>
<keyword evidence="4" id="KW-0597">Phosphoprotein</keyword>
<gene>
    <name evidence="14" type="ORF">DIABBA_LOCUS5422</name>
</gene>
<organism evidence="14 15">
    <name type="scientific">Diabrotica balteata</name>
    <name type="common">Banded cucumber beetle</name>
    <dbReference type="NCBI Taxonomy" id="107213"/>
    <lineage>
        <taxon>Eukaryota</taxon>
        <taxon>Metazoa</taxon>
        <taxon>Ecdysozoa</taxon>
        <taxon>Arthropoda</taxon>
        <taxon>Hexapoda</taxon>
        <taxon>Insecta</taxon>
        <taxon>Pterygota</taxon>
        <taxon>Neoptera</taxon>
        <taxon>Endopterygota</taxon>
        <taxon>Coleoptera</taxon>
        <taxon>Polyphaga</taxon>
        <taxon>Cucujiformia</taxon>
        <taxon>Chrysomeloidea</taxon>
        <taxon>Chrysomelidae</taxon>
        <taxon>Galerucinae</taxon>
        <taxon>Diabroticina</taxon>
        <taxon>Diabroticites</taxon>
        <taxon>Diabrotica</taxon>
    </lineage>
</organism>